<evidence type="ECO:0000313" key="5">
    <source>
        <dbReference type="Proteomes" id="UP000586976"/>
    </source>
</evidence>
<feature type="compositionally biased region" description="Low complexity" evidence="1">
    <location>
        <begin position="57"/>
        <end position="76"/>
    </location>
</feature>
<organism evidence="4 5">
    <name type="scientific">Streptomyces himalayensis subsp. aureolus</name>
    <dbReference type="NCBI Taxonomy" id="2758039"/>
    <lineage>
        <taxon>Bacteria</taxon>
        <taxon>Bacillati</taxon>
        <taxon>Actinomycetota</taxon>
        <taxon>Actinomycetes</taxon>
        <taxon>Kitasatosporales</taxon>
        <taxon>Streptomycetaceae</taxon>
        <taxon>Streptomyces</taxon>
        <taxon>Streptomyces himalayensis</taxon>
    </lineage>
</organism>
<dbReference type="AlphaFoldDB" id="A0A7W2D435"/>
<keyword evidence="2" id="KW-0472">Membrane</keyword>
<feature type="region of interest" description="Disordered" evidence="1">
    <location>
        <begin position="217"/>
        <end position="329"/>
    </location>
</feature>
<keyword evidence="5" id="KW-1185">Reference proteome</keyword>
<feature type="compositionally biased region" description="Basic and acidic residues" evidence="1">
    <location>
        <begin position="310"/>
        <end position="324"/>
    </location>
</feature>
<feature type="region of interest" description="Disordered" evidence="1">
    <location>
        <begin position="365"/>
        <end position="387"/>
    </location>
</feature>
<sequence>MARDEEGAAACTCAERSADAVREARSADVAAAEDFHPLRIRPYVSLSGHDARRDSEPVASPASGPAGPSGAAPGVGKTLQPGAAGGAPSPADVDLFAAAEVFAEYPADESSGHPRGSIGDRPPVPGEPAALSAGEPAALSAGQSAALSGGQSAALSGGPAAGQSGRASAAAAGPYEDEPYGEPLGRPRTRRRLALVGAVGSVVAVLATGAVVSGLFSYEKPDRGSALPDDTRMSVPDAVDPAPTSRTASESIPGSASASADPSPARSSSPDSSPSPSKNGSTSSSSRSAAGATAAPSATSATATASSTPTDRDGGSQVLRRGDEGPEVVELQQRLQQLRLYVGDADGEYDWPVEDAVSRYQRARGIRENGTYGPQTRRSLESETSEP</sequence>
<keyword evidence="2" id="KW-1133">Transmembrane helix</keyword>
<evidence type="ECO:0000313" key="4">
    <source>
        <dbReference type="EMBL" id="MBA4864266.1"/>
    </source>
</evidence>
<feature type="transmembrane region" description="Helical" evidence="2">
    <location>
        <begin position="193"/>
        <end position="218"/>
    </location>
</feature>
<evidence type="ECO:0000256" key="2">
    <source>
        <dbReference type="SAM" id="Phobius"/>
    </source>
</evidence>
<name>A0A7W2D435_9ACTN</name>
<evidence type="ECO:0000256" key="1">
    <source>
        <dbReference type="SAM" id="MobiDB-lite"/>
    </source>
</evidence>
<dbReference type="Pfam" id="PF01471">
    <property type="entry name" value="PG_binding_1"/>
    <property type="match status" value="1"/>
</dbReference>
<dbReference type="RefSeq" id="WP_181865912.1">
    <property type="nucleotide sequence ID" value="NZ_JACEQY010000027.1"/>
</dbReference>
<dbReference type="SUPFAM" id="SSF47090">
    <property type="entry name" value="PGBD-like"/>
    <property type="match status" value="1"/>
</dbReference>
<dbReference type="Proteomes" id="UP000586976">
    <property type="component" value="Unassembled WGS sequence"/>
</dbReference>
<dbReference type="InterPro" id="IPR002477">
    <property type="entry name" value="Peptidoglycan-bd-like"/>
</dbReference>
<feature type="region of interest" description="Disordered" evidence="1">
    <location>
        <begin position="106"/>
        <end position="186"/>
    </location>
</feature>
<feature type="compositionally biased region" description="Low complexity" evidence="1">
    <location>
        <begin position="136"/>
        <end position="173"/>
    </location>
</feature>
<dbReference type="EMBL" id="JACEQY010000027">
    <property type="protein sequence ID" value="MBA4864266.1"/>
    <property type="molecule type" value="Genomic_DNA"/>
</dbReference>
<reference evidence="4 5" key="1">
    <citation type="submission" date="2020-07" db="EMBL/GenBank/DDBJ databases">
        <title>Streptomyces isolated from Indian soil.</title>
        <authorList>
            <person name="Mandal S."/>
            <person name="Maiti P.K."/>
        </authorList>
    </citation>
    <scope>NUCLEOTIDE SEQUENCE [LARGE SCALE GENOMIC DNA]</scope>
    <source>
        <strain evidence="4 5">PSKA54</strain>
    </source>
</reference>
<gene>
    <name evidence="4" type="ORF">H1V43_23500</name>
</gene>
<evidence type="ECO:0000259" key="3">
    <source>
        <dbReference type="Pfam" id="PF01471"/>
    </source>
</evidence>
<proteinExistence type="predicted"/>
<feature type="region of interest" description="Disordered" evidence="1">
    <location>
        <begin position="46"/>
        <end position="91"/>
    </location>
</feature>
<dbReference type="InterPro" id="IPR036365">
    <property type="entry name" value="PGBD-like_sf"/>
</dbReference>
<feature type="domain" description="Peptidoglycan binding-like" evidence="3">
    <location>
        <begin position="325"/>
        <end position="380"/>
    </location>
</feature>
<accession>A0A7W2D435</accession>
<keyword evidence="2" id="KW-0812">Transmembrane</keyword>
<comment type="caution">
    <text evidence="4">The sequence shown here is derived from an EMBL/GenBank/DDBJ whole genome shotgun (WGS) entry which is preliminary data.</text>
</comment>
<dbReference type="InterPro" id="IPR036366">
    <property type="entry name" value="PGBDSf"/>
</dbReference>
<dbReference type="Gene3D" id="1.10.101.10">
    <property type="entry name" value="PGBD-like superfamily/PGBD"/>
    <property type="match status" value="1"/>
</dbReference>
<protein>
    <submittedName>
        <fullName evidence="4">Peptidoglycan-binding protein</fullName>
    </submittedName>
</protein>
<feature type="compositionally biased region" description="Low complexity" evidence="1">
    <location>
        <begin position="253"/>
        <end position="309"/>
    </location>
</feature>